<protein>
    <submittedName>
        <fullName evidence="1">DUF2267 domain-containing protein</fullName>
    </submittedName>
</protein>
<proteinExistence type="predicted"/>
<dbReference type="Gene3D" id="1.10.490.110">
    <property type="entry name" value="Uncharacterized conserved protein DUF2267"/>
    <property type="match status" value="1"/>
</dbReference>
<comment type="caution">
    <text evidence="1">The sequence shown here is derived from an EMBL/GenBank/DDBJ whole genome shotgun (WGS) entry which is preliminary data.</text>
</comment>
<dbReference type="InterPro" id="IPR018727">
    <property type="entry name" value="DUF2267"/>
</dbReference>
<evidence type="ECO:0000313" key="2">
    <source>
        <dbReference type="Proteomes" id="UP001597012"/>
    </source>
</evidence>
<gene>
    <name evidence="1" type="ORF">ACFQZJ_10675</name>
</gene>
<dbReference type="InterPro" id="IPR038282">
    <property type="entry name" value="DUF2267_sf"/>
</dbReference>
<dbReference type="Pfam" id="PF10025">
    <property type="entry name" value="DUF2267"/>
    <property type="match status" value="1"/>
</dbReference>
<dbReference type="Proteomes" id="UP001597012">
    <property type="component" value="Unassembled WGS sequence"/>
</dbReference>
<reference evidence="2" key="1">
    <citation type="journal article" date="2019" name="Int. J. Syst. Evol. Microbiol.">
        <title>The Global Catalogue of Microorganisms (GCM) 10K type strain sequencing project: providing services to taxonomists for standard genome sequencing and annotation.</title>
        <authorList>
            <consortium name="The Broad Institute Genomics Platform"/>
            <consortium name="The Broad Institute Genome Sequencing Center for Infectious Disease"/>
            <person name="Wu L."/>
            <person name="Ma J."/>
        </authorList>
    </citation>
    <scope>NUCLEOTIDE SEQUENCE [LARGE SCALE GENOMIC DNA]</scope>
    <source>
        <strain evidence="2">CCUG 61948</strain>
    </source>
</reference>
<name>A0ABW3B3P2_9FLAO</name>
<dbReference type="RefSeq" id="WP_379934419.1">
    <property type="nucleotide sequence ID" value="NZ_JBHTHY010000006.1"/>
</dbReference>
<organism evidence="1 2">
    <name type="scientific">Maribacter chungangensis</name>
    <dbReference type="NCBI Taxonomy" id="1069117"/>
    <lineage>
        <taxon>Bacteria</taxon>
        <taxon>Pseudomonadati</taxon>
        <taxon>Bacteroidota</taxon>
        <taxon>Flavobacteriia</taxon>
        <taxon>Flavobacteriales</taxon>
        <taxon>Flavobacteriaceae</taxon>
        <taxon>Maribacter</taxon>
    </lineage>
</organism>
<accession>A0ABW3B3P2</accession>
<sequence length="158" mass="18437">MHHLNQEIVALNFNQYAREGNTFLKDYAKELSLGKDTEKAGRILTSIMYALREIIPVQESLQLIAQLPMFLKAAYVNGWTFKKKKPKIKRMEQFFELVRKFDGAAAVNDFGYDDDLVERYIDVTFILLREYVSLGELEDIRDGLPKDLRSMIYTNLTF</sequence>
<keyword evidence="2" id="KW-1185">Reference proteome</keyword>
<dbReference type="EMBL" id="JBHTHY010000006">
    <property type="protein sequence ID" value="MFD0797927.1"/>
    <property type="molecule type" value="Genomic_DNA"/>
</dbReference>
<evidence type="ECO:0000313" key="1">
    <source>
        <dbReference type="EMBL" id="MFD0797927.1"/>
    </source>
</evidence>